<accession>A0A9E7GND3</accession>
<dbReference type="OrthoDB" id="550575at2759"/>
<protein>
    <submittedName>
        <fullName evidence="1">Transport inhibitor response 1-like protein</fullName>
    </submittedName>
</protein>
<organism evidence="1 2">
    <name type="scientific">Musa troglodytarum</name>
    <name type="common">fe'i banana</name>
    <dbReference type="NCBI Taxonomy" id="320322"/>
    <lineage>
        <taxon>Eukaryota</taxon>
        <taxon>Viridiplantae</taxon>
        <taxon>Streptophyta</taxon>
        <taxon>Embryophyta</taxon>
        <taxon>Tracheophyta</taxon>
        <taxon>Spermatophyta</taxon>
        <taxon>Magnoliopsida</taxon>
        <taxon>Liliopsida</taxon>
        <taxon>Zingiberales</taxon>
        <taxon>Musaceae</taxon>
        <taxon>Musa</taxon>
    </lineage>
</organism>
<dbReference type="EMBL" id="CP097509">
    <property type="protein sequence ID" value="URE17925.1"/>
    <property type="molecule type" value="Genomic_DNA"/>
</dbReference>
<dbReference type="AlphaFoldDB" id="A0A9E7GND3"/>
<proteinExistence type="predicted"/>
<evidence type="ECO:0000313" key="1">
    <source>
        <dbReference type="EMBL" id="URE17925.1"/>
    </source>
</evidence>
<name>A0A9E7GND3_9LILI</name>
<keyword evidence="2" id="KW-1185">Reference proteome</keyword>
<sequence length="100" mass="10883">MTGCFAGFRIDGRRKMISKSLVEGLLFLEKVFFVEVFGVQMMGNQSACICCLVAHGMAHPRQVEVEAVASLFTAYSETVPWMTVGRSATTAFSPDGPLQS</sequence>
<dbReference type="Proteomes" id="UP001055439">
    <property type="component" value="Chromosome 7"/>
</dbReference>
<gene>
    <name evidence="1" type="ORF">MUK42_11460</name>
</gene>
<reference evidence="1" key="1">
    <citation type="submission" date="2022-05" db="EMBL/GenBank/DDBJ databases">
        <title>The Musa troglodytarum L. genome provides insights into the mechanism of non-climacteric behaviour and enrichment of carotenoids.</title>
        <authorList>
            <person name="Wang J."/>
        </authorList>
    </citation>
    <scope>NUCLEOTIDE SEQUENCE</scope>
    <source>
        <tissue evidence="1">Leaf</tissue>
    </source>
</reference>
<evidence type="ECO:0000313" key="2">
    <source>
        <dbReference type="Proteomes" id="UP001055439"/>
    </source>
</evidence>